<dbReference type="AlphaFoldDB" id="A0A9Q3IBA2"/>
<comment type="caution">
    <text evidence="1">The sequence shown here is derived from an EMBL/GenBank/DDBJ whole genome shotgun (WGS) entry which is preliminary data.</text>
</comment>
<dbReference type="EMBL" id="AVOT02038181">
    <property type="protein sequence ID" value="MBW0532990.1"/>
    <property type="molecule type" value="Genomic_DNA"/>
</dbReference>
<protein>
    <submittedName>
        <fullName evidence="1">Uncharacterized protein</fullName>
    </submittedName>
</protein>
<accession>A0A9Q3IBA2</accession>
<gene>
    <name evidence="1" type="ORF">O181_072705</name>
</gene>
<keyword evidence="2" id="KW-1185">Reference proteome</keyword>
<reference evidence="1" key="1">
    <citation type="submission" date="2021-03" db="EMBL/GenBank/DDBJ databases">
        <title>Draft genome sequence of rust myrtle Austropuccinia psidii MF-1, a brazilian biotype.</title>
        <authorList>
            <person name="Quecine M.C."/>
            <person name="Pachon D.M.R."/>
            <person name="Bonatelli M.L."/>
            <person name="Correr F.H."/>
            <person name="Franceschini L.M."/>
            <person name="Leite T.F."/>
            <person name="Margarido G.R.A."/>
            <person name="Almeida C.A."/>
            <person name="Ferrarezi J.A."/>
            <person name="Labate C.A."/>
        </authorList>
    </citation>
    <scope>NUCLEOTIDE SEQUENCE</scope>
    <source>
        <strain evidence="1">MF-1</strain>
    </source>
</reference>
<sequence>MISLSSNVLSPFPSFIGQIITSLQSRSEVTIEWWGGQIDTGANWDSCVEVFPSAFLGCHGPFVLGNALISIDYKGVLTRAYCMGTPIALWLEWVCKKETFPVHFSASITGIGHFRGANAGNSLLEAQSLRHLKKVKSC</sequence>
<dbReference type="Proteomes" id="UP000765509">
    <property type="component" value="Unassembled WGS sequence"/>
</dbReference>
<proteinExistence type="predicted"/>
<evidence type="ECO:0000313" key="1">
    <source>
        <dbReference type="EMBL" id="MBW0532990.1"/>
    </source>
</evidence>
<evidence type="ECO:0000313" key="2">
    <source>
        <dbReference type="Proteomes" id="UP000765509"/>
    </source>
</evidence>
<name>A0A9Q3IBA2_9BASI</name>
<organism evidence="1 2">
    <name type="scientific">Austropuccinia psidii MF-1</name>
    <dbReference type="NCBI Taxonomy" id="1389203"/>
    <lineage>
        <taxon>Eukaryota</taxon>
        <taxon>Fungi</taxon>
        <taxon>Dikarya</taxon>
        <taxon>Basidiomycota</taxon>
        <taxon>Pucciniomycotina</taxon>
        <taxon>Pucciniomycetes</taxon>
        <taxon>Pucciniales</taxon>
        <taxon>Sphaerophragmiaceae</taxon>
        <taxon>Austropuccinia</taxon>
    </lineage>
</organism>